<reference evidence="2 3" key="1">
    <citation type="submission" date="2020-03" db="EMBL/GenBank/DDBJ databases">
        <authorList>
            <person name="Kim M.K."/>
        </authorList>
    </citation>
    <scope>NUCLEOTIDE SEQUENCE [LARGE SCALE GENOMIC DNA]</scope>
    <source>
        <strain evidence="2 3">BT328</strain>
    </source>
</reference>
<dbReference type="PANTHER" id="PTHR12110">
    <property type="entry name" value="HYDROXYPYRUVATE ISOMERASE"/>
    <property type="match status" value="1"/>
</dbReference>
<evidence type="ECO:0000313" key="3">
    <source>
        <dbReference type="Proteomes" id="UP000501802"/>
    </source>
</evidence>
<dbReference type="KEGG" id="spib:G8759_33940"/>
<dbReference type="InterPro" id="IPR050312">
    <property type="entry name" value="IolE/XylAMocC-like"/>
</dbReference>
<protein>
    <submittedName>
        <fullName evidence="2">TIM barrel protein</fullName>
    </submittedName>
</protein>
<dbReference type="SUPFAM" id="SSF51658">
    <property type="entry name" value="Xylose isomerase-like"/>
    <property type="match status" value="1"/>
</dbReference>
<dbReference type="RefSeq" id="WP_167217995.1">
    <property type="nucleotide sequence ID" value="NZ_CP050063.1"/>
</dbReference>
<evidence type="ECO:0000259" key="1">
    <source>
        <dbReference type="Pfam" id="PF01261"/>
    </source>
</evidence>
<dbReference type="InterPro" id="IPR013022">
    <property type="entry name" value="Xyl_isomerase-like_TIM-brl"/>
</dbReference>
<accession>A0A6G9AXS7</accession>
<dbReference type="PANTHER" id="PTHR12110:SF21">
    <property type="entry name" value="XYLOSE ISOMERASE-LIKE TIM BARREL DOMAIN-CONTAINING PROTEIN"/>
    <property type="match status" value="1"/>
</dbReference>
<dbReference type="Pfam" id="PF01261">
    <property type="entry name" value="AP_endonuc_2"/>
    <property type="match status" value="1"/>
</dbReference>
<name>A0A6G9AXS7_9BACT</name>
<gene>
    <name evidence="2" type="ORF">G8759_33940</name>
</gene>
<dbReference type="Gene3D" id="3.20.20.150">
    <property type="entry name" value="Divalent-metal-dependent TIM barrel enzymes"/>
    <property type="match status" value="1"/>
</dbReference>
<proteinExistence type="predicted"/>
<sequence>MNRRTFARKTIQAASLVGLTSSLTSFSFEKPSIRLGGPLFDKYEQPDEWIAALKKQGYRAAYCPLKTDAPADQVKAYEGAAKKANILIAEVGAWSNPLSTDATTAQTALKKCVDSLALAEAIGANCCVNISGSRNPAQWAGPHKDNLTEATFEQIVDITRKIIQEVKPTRTYFALELMPWSYPDSVDSYLRLIKAINQKQFGVHLDPMNIIDSPRVFFNNGALIKECFKKLGPHIRSCHGKDIILKEDVYTPQLVECRPGLGHMDYAVYLTELSKLNDIPLMMEHLATSEAYQEAAKYIRSVGAKEGIDV</sequence>
<dbReference type="InterPro" id="IPR036237">
    <property type="entry name" value="Xyl_isomerase-like_sf"/>
</dbReference>
<dbReference type="AlphaFoldDB" id="A0A6G9AXS7"/>
<dbReference type="EMBL" id="CP050063">
    <property type="protein sequence ID" value="QIP17291.1"/>
    <property type="molecule type" value="Genomic_DNA"/>
</dbReference>
<organism evidence="2 3">
    <name type="scientific">Spirosoma aureum</name>
    <dbReference type="NCBI Taxonomy" id="2692134"/>
    <lineage>
        <taxon>Bacteria</taxon>
        <taxon>Pseudomonadati</taxon>
        <taxon>Bacteroidota</taxon>
        <taxon>Cytophagia</taxon>
        <taxon>Cytophagales</taxon>
        <taxon>Cytophagaceae</taxon>
        <taxon>Spirosoma</taxon>
    </lineage>
</organism>
<keyword evidence="3" id="KW-1185">Reference proteome</keyword>
<dbReference type="Proteomes" id="UP000501802">
    <property type="component" value="Chromosome"/>
</dbReference>
<evidence type="ECO:0000313" key="2">
    <source>
        <dbReference type="EMBL" id="QIP17291.1"/>
    </source>
</evidence>
<feature type="domain" description="Xylose isomerase-like TIM barrel" evidence="1">
    <location>
        <begin position="51"/>
        <end position="301"/>
    </location>
</feature>